<gene>
    <name evidence="3" type="ORF">KILIM_082_00030</name>
</gene>
<dbReference type="InterPro" id="IPR040891">
    <property type="entry name" value="HEPN_SAV_6107"/>
</dbReference>
<evidence type="ECO:0000313" key="4">
    <source>
        <dbReference type="Proteomes" id="UP000008366"/>
    </source>
</evidence>
<evidence type="ECO:0000313" key="3">
    <source>
        <dbReference type="EMBL" id="GAB97786.1"/>
    </source>
</evidence>
<sequence>MPTERTSDERTSDERTSAERTCGERPAVSERSERVVMAMTRMTTRATRSAKRADGPDGFAGDLQAGLELLDRAAGSLLEACRADTTTDRYLQAHLGAQRAAAALLVMRPSRRGSGRSRLRGRDGKAIGVWDSLRAAAPEFAEWADYLALAGARRSALEAGGEPAGLREADDLLRGAETFLALVRAAVGLPVIPVPTPLAVAGRG</sequence>
<accession>K6WVF4</accession>
<protein>
    <recommendedName>
        <fullName evidence="2">SAV-6107-like HEPN domain-containing protein</fullName>
    </recommendedName>
</protein>
<dbReference type="eggNOG" id="ENOG50336W0">
    <property type="taxonomic scope" value="Bacteria"/>
</dbReference>
<proteinExistence type="predicted"/>
<keyword evidence="4" id="KW-1185">Reference proteome</keyword>
<dbReference type="Proteomes" id="UP000008366">
    <property type="component" value="Unassembled WGS sequence"/>
</dbReference>
<reference evidence="3 4" key="1">
    <citation type="submission" date="2012-08" db="EMBL/GenBank/DDBJ databases">
        <title>Whole genome shotgun sequence of Kineosphaera limosa NBRC 100340.</title>
        <authorList>
            <person name="Yoshida I."/>
            <person name="Isaki S."/>
            <person name="Hosoyama A."/>
            <person name="Tsuchikane K."/>
            <person name="Katsumata H."/>
            <person name="Ando Y."/>
            <person name="Ohji S."/>
            <person name="Hamada M."/>
            <person name="Tamura T."/>
            <person name="Yamazoe A."/>
            <person name="Yamazaki S."/>
            <person name="Fujita N."/>
        </authorList>
    </citation>
    <scope>NUCLEOTIDE SEQUENCE [LARGE SCALE GENOMIC DNA]</scope>
    <source>
        <strain evidence="3 4">NBRC 100340</strain>
    </source>
</reference>
<dbReference type="Pfam" id="PF18726">
    <property type="entry name" value="HEPN_SAV_6107"/>
    <property type="match status" value="1"/>
</dbReference>
<dbReference type="AlphaFoldDB" id="K6WVF4"/>
<name>K6WVF4_9MICO</name>
<feature type="domain" description="SAV-6107-like HEPN" evidence="2">
    <location>
        <begin position="80"/>
        <end position="184"/>
    </location>
</feature>
<dbReference type="STRING" id="1184609.KILIM_082_00030"/>
<dbReference type="EMBL" id="BAHD01000082">
    <property type="protein sequence ID" value="GAB97786.1"/>
    <property type="molecule type" value="Genomic_DNA"/>
</dbReference>
<evidence type="ECO:0000256" key="1">
    <source>
        <dbReference type="SAM" id="MobiDB-lite"/>
    </source>
</evidence>
<feature type="region of interest" description="Disordered" evidence="1">
    <location>
        <begin position="1"/>
        <end position="30"/>
    </location>
</feature>
<organism evidence="3 4">
    <name type="scientific">Kineosphaera limosa NBRC 100340</name>
    <dbReference type="NCBI Taxonomy" id="1184609"/>
    <lineage>
        <taxon>Bacteria</taxon>
        <taxon>Bacillati</taxon>
        <taxon>Actinomycetota</taxon>
        <taxon>Actinomycetes</taxon>
        <taxon>Micrococcales</taxon>
        <taxon>Dermatophilaceae</taxon>
        <taxon>Kineosphaera</taxon>
    </lineage>
</organism>
<comment type="caution">
    <text evidence="3">The sequence shown here is derived from an EMBL/GenBank/DDBJ whole genome shotgun (WGS) entry which is preliminary data.</text>
</comment>
<evidence type="ECO:0000259" key="2">
    <source>
        <dbReference type="Pfam" id="PF18726"/>
    </source>
</evidence>